<organism evidence="1 2">
    <name type="scientific">Luteimonas viscosa</name>
    <dbReference type="NCBI Taxonomy" id="1132694"/>
    <lineage>
        <taxon>Bacteria</taxon>
        <taxon>Pseudomonadati</taxon>
        <taxon>Pseudomonadota</taxon>
        <taxon>Gammaproteobacteria</taxon>
        <taxon>Lysobacterales</taxon>
        <taxon>Lysobacteraceae</taxon>
        <taxon>Luteimonas</taxon>
    </lineage>
</organism>
<evidence type="ECO:0000313" key="2">
    <source>
        <dbReference type="Proteomes" id="UP000324973"/>
    </source>
</evidence>
<dbReference type="Proteomes" id="UP000324973">
    <property type="component" value="Unassembled WGS sequence"/>
</dbReference>
<sequence length="79" mass="8470">MTQFNIRLDQRLDDLATFERRLQAQDPAALADTDASDILRVSTSLGEDEIAASLRMAGHTGETVQIERQASTCCGGCGG</sequence>
<dbReference type="AlphaFoldDB" id="A0A5D4XTJ0"/>
<proteinExistence type="predicted"/>
<dbReference type="EMBL" id="VTFT01000001">
    <property type="protein sequence ID" value="TYT26090.1"/>
    <property type="molecule type" value="Genomic_DNA"/>
</dbReference>
<gene>
    <name evidence="1" type="ORF">FZO89_07360</name>
</gene>
<reference evidence="1 2" key="1">
    <citation type="submission" date="2019-08" db="EMBL/GenBank/DDBJ databases">
        <title>Luteimonas viscosus sp. nov., isolated from soil of a sunflower field.</title>
        <authorList>
            <person name="Jianli Z."/>
            <person name="Ying Z."/>
        </authorList>
    </citation>
    <scope>NUCLEOTIDE SEQUENCE [LARGE SCALE GENOMIC DNA]</scope>
    <source>
        <strain evidence="1 2">XBU10</strain>
    </source>
</reference>
<accession>A0A5D4XTJ0</accession>
<protein>
    <submittedName>
        <fullName evidence="1">Uncharacterized protein</fullName>
    </submittedName>
</protein>
<dbReference type="RefSeq" id="WP_149102640.1">
    <property type="nucleotide sequence ID" value="NZ_VTFT01000001.1"/>
</dbReference>
<dbReference type="OrthoDB" id="5956564at2"/>
<keyword evidence="2" id="KW-1185">Reference proteome</keyword>
<comment type="caution">
    <text evidence="1">The sequence shown here is derived from an EMBL/GenBank/DDBJ whole genome shotgun (WGS) entry which is preliminary data.</text>
</comment>
<name>A0A5D4XTJ0_9GAMM</name>
<evidence type="ECO:0000313" key="1">
    <source>
        <dbReference type="EMBL" id="TYT26090.1"/>
    </source>
</evidence>